<comment type="subcellular location">
    <subcellularLocation>
        <location evidence="1">Membrane</location>
        <topology evidence="1">Multi-pass membrane protein</topology>
    </subcellularLocation>
</comment>
<evidence type="ECO:0000256" key="2">
    <source>
        <dbReference type="ARBA" id="ARBA00022692"/>
    </source>
</evidence>
<keyword evidence="2" id="KW-0812">Transmembrane</keyword>
<evidence type="ECO:0000313" key="6">
    <source>
        <dbReference type="EMBL" id="ART52319.1"/>
    </source>
</evidence>
<dbReference type="Pfam" id="PF13675">
    <property type="entry name" value="PilJ"/>
    <property type="match status" value="1"/>
</dbReference>
<organism evidence="6 7">
    <name type="scientific">Acidovorax carolinensis</name>
    <dbReference type="NCBI Taxonomy" id="553814"/>
    <lineage>
        <taxon>Bacteria</taxon>
        <taxon>Pseudomonadati</taxon>
        <taxon>Pseudomonadota</taxon>
        <taxon>Betaproteobacteria</taxon>
        <taxon>Burkholderiales</taxon>
        <taxon>Comamonadaceae</taxon>
        <taxon>Acidovorax</taxon>
    </lineage>
</organism>
<dbReference type="GO" id="GO:0016020">
    <property type="term" value="C:membrane"/>
    <property type="evidence" value="ECO:0007669"/>
    <property type="project" value="UniProtKB-SubCell"/>
</dbReference>
<evidence type="ECO:0000313" key="7">
    <source>
        <dbReference type="Proteomes" id="UP000194432"/>
    </source>
</evidence>
<dbReference type="EMBL" id="CP021361">
    <property type="protein sequence ID" value="ART52319.1"/>
    <property type="molecule type" value="Genomic_DNA"/>
</dbReference>
<proteinExistence type="predicted"/>
<dbReference type="KEGG" id="acin:CBP34_12540"/>
<protein>
    <recommendedName>
        <fullName evidence="5">NarX-like N-terminal domain-containing protein</fullName>
    </recommendedName>
</protein>
<gene>
    <name evidence="6" type="ORF">CBP34_12540</name>
</gene>
<name>A0A240U376_9BURK</name>
<evidence type="ECO:0000256" key="1">
    <source>
        <dbReference type="ARBA" id="ARBA00004141"/>
    </source>
</evidence>
<feature type="domain" description="NarX-like N-terminal" evidence="5">
    <location>
        <begin position="166"/>
        <end position="245"/>
    </location>
</feature>
<dbReference type="RefSeq" id="WP_094098236.1">
    <property type="nucleotide sequence ID" value="NZ_CP021361.1"/>
</dbReference>
<keyword evidence="4" id="KW-0472">Membrane</keyword>
<evidence type="ECO:0000256" key="3">
    <source>
        <dbReference type="ARBA" id="ARBA00022989"/>
    </source>
</evidence>
<evidence type="ECO:0000256" key="4">
    <source>
        <dbReference type="ARBA" id="ARBA00023136"/>
    </source>
</evidence>
<evidence type="ECO:0000259" key="5">
    <source>
        <dbReference type="Pfam" id="PF13675"/>
    </source>
</evidence>
<reference evidence="6 7" key="1">
    <citation type="submission" date="2017-05" db="EMBL/GenBank/DDBJ databases">
        <title>Polyphasic characterization of four soil-derived phenanthrene-degrading Acidovorax strains and proposal of Acidovorax phenanthrenivorans sp. nov.</title>
        <authorList>
            <person name="Singleton D.R."/>
            <person name="Lee J."/>
            <person name="Dickey A.N."/>
            <person name="Stroud A."/>
            <person name="Scholl E.H."/>
            <person name="Wright F.A."/>
            <person name="Aitken M.D."/>
        </authorList>
    </citation>
    <scope>NUCLEOTIDE SEQUENCE [LARGE SCALE GENOMIC DNA]</scope>
    <source>
        <strain evidence="6">NA3</strain>
    </source>
</reference>
<keyword evidence="3" id="KW-1133">Transmembrane helix</keyword>
<sequence>MTNVSDASDGSMAQALHCQRRLAVQWVAAGILLPTWASGAQAQIALSGAVNHAGWFRALSQRMAKAYCQQHLQVMPAAATDVLGHARKMVQQGSAELARGLRSGQWPAEVVRQLDEVQKQFALLDQLTAAPTSRAAVVAVSEQSDRMLLVAQAVTESIEKMARVASARLVNLAGRQRMLSQRLAKNYFLVAAKADSKVVQAQLAADAADFRQAMQSLAAAPVSTPAIRGELELAASQWVFFDSALRRPADEQGLSAVATTSERLLSVMDRLTGLYEAALREVLG</sequence>
<dbReference type="AlphaFoldDB" id="A0A240U376"/>
<keyword evidence="7" id="KW-1185">Reference proteome</keyword>
<dbReference type="InterPro" id="IPR029095">
    <property type="entry name" value="NarX-like_N"/>
</dbReference>
<accession>A0A240U376</accession>
<dbReference type="Proteomes" id="UP000194432">
    <property type="component" value="Chromosome 1"/>
</dbReference>